<proteinExistence type="predicted"/>
<dbReference type="EMBL" id="CAADFW010000057">
    <property type="protein sequence ID" value="VFK61365.1"/>
    <property type="molecule type" value="Genomic_DNA"/>
</dbReference>
<reference evidence="3" key="1">
    <citation type="submission" date="2019-02" db="EMBL/GenBank/DDBJ databases">
        <authorList>
            <person name="Gruber-Vodicka R. H."/>
            <person name="Seah K. B. B."/>
        </authorList>
    </citation>
    <scope>NUCLEOTIDE SEQUENCE</scope>
    <source>
        <strain evidence="2">BECK_BZ123</strain>
        <strain evidence="1">BECK_BZ125</strain>
        <strain evidence="3">BECK_BZ126</strain>
    </source>
</reference>
<evidence type="ECO:0000313" key="3">
    <source>
        <dbReference type="EMBL" id="VFK61365.1"/>
    </source>
</evidence>
<sequence>MHIRHYAEEITKHSNTPPLRGATTIMWNRGHIHNTNNFESRIIQRPNRRLTPRSRSIYTHIKILHAKLSNDISNPTCRNLS</sequence>
<protein>
    <submittedName>
        <fullName evidence="3">Uncharacterized protein</fullName>
    </submittedName>
</protein>
<dbReference type="AlphaFoldDB" id="A0A451A5P6"/>
<name>A0A451A5P6_9GAMM</name>
<accession>A0A451A5P6</accession>
<organism evidence="3">
    <name type="scientific">Candidatus Kentrum sp. TC</name>
    <dbReference type="NCBI Taxonomy" id="2126339"/>
    <lineage>
        <taxon>Bacteria</taxon>
        <taxon>Pseudomonadati</taxon>
        <taxon>Pseudomonadota</taxon>
        <taxon>Gammaproteobacteria</taxon>
        <taxon>Candidatus Kentrum</taxon>
    </lineage>
</organism>
<dbReference type="EMBL" id="CAADFS010000057">
    <property type="protein sequence ID" value="VFK48102.1"/>
    <property type="molecule type" value="Genomic_DNA"/>
</dbReference>
<gene>
    <name evidence="2" type="ORF">BECKTC1821D_GA0114238_105724</name>
    <name evidence="1" type="ORF">BECKTC1821E_GA0114239_105925</name>
    <name evidence="3" type="ORF">BECKTC1821F_GA0114240_105725</name>
</gene>
<dbReference type="EMBL" id="CAADFT010000059">
    <property type="protein sequence ID" value="VFK46105.1"/>
    <property type="molecule type" value="Genomic_DNA"/>
</dbReference>
<evidence type="ECO:0000313" key="1">
    <source>
        <dbReference type="EMBL" id="VFK46105.1"/>
    </source>
</evidence>
<evidence type="ECO:0000313" key="2">
    <source>
        <dbReference type="EMBL" id="VFK48102.1"/>
    </source>
</evidence>